<dbReference type="Pfam" id="PF17862">
    <property type="entry name" value="AAA_lid_3"/>
    <property type="match status" value="1"/>
</dbReference>
<dbReference type="WBParaSite" id="ASIM_0001932501-mRNA-1">
    <property type="protein sequence ID" value="ASIM_0001932501-mRNA-1"/>
    <property type="gene ID" value="ASIM_0001932501"/>
</dbReference>
<keyword evidence="2" id="KW-0067">ATP-binding</keyword>
<dbReference type="AlphaFoldDB" id="A0A0M3KEB9"/>
<evidence type="ECO:0000313" key="6">
    <source>
        <dbReference type="WBParaSite" id="ASIM_0001932501-mRNA-1"/>
    </source>
</evidence>
<feature type="domain" description="AAA ATPase AAA+ lid" evidence="3">
    <location>
        <begin position="49"/>
        <end position="80"/>
    </location>
</feature>
<dbReference type="SUPFAM" id="SSF52540">
    <property type="entry name" value="P-loop containing nucleoside triphosphate hydrolases"/>
    <property type="match status" value="1"/>
</dbReference>
<proteinExistence type="predicted"/>
<evidence type="ECO:0000313" key="4">
    <source>
        <dbReference type="EMBL" id="VDK65957.1"/>
    </source>
</evidence>
<keyword evidence="5" id="KW-1185">Reference proteome</keyword>
<organism evidence="6">
    <name type="scientific">Anisakis simplex</name>
    <name type="common">Herring worm</name>
    <dbReference type="NCBI Taxonomy" id="6269"/>
    <lineage>
        <taxon>Eukaryota</taxon>
        <taxon>Metazoa</taxon>
        <taxon>Ecdysozoa</taxon>
        <taxon>Nematoda</taxon>
        <taxon>Chromadorea</taxon>
        <taxon>Rhabditida</taxon>
        <taxon>Spirurina</taxon>
        <taxon>Ascaridomorpha</taxon>
        <taxon>Ascaridoidea</taxon>
        <taxon>Anisakidae</taxon>
        <taxon>Anisakis</taxon>
        <taxon>Anisakis simplex complex</taxon>
    </lineage>
</organism>
<protein>
    <submittedName>
        <fullName evidence="6">Mitochondrial sorting homolog (inferred by orthology to a C. elegans protein)</fullName>
    </submittedName>
</protein>
<gene>
    <name evidence="4" type="ORF">ASIM_LOCUS18718</name>
</gene>
<name>A0A0M3KEB9_ANISI</name>
<evidence type="ECO:0000313" key="5">
    <source>
        <dbReference type="Proteomes" id="UP000267096"/>
    </source>
</evidence>
<dbReference type="Proteomes" id="UP000267096">
    <property type="component" value="Unassembled WGS sequence"/>
</dbReference>
<dbReference type="InterPro" id="IPR041569">
    <property type="entry name" value="AAA_lid_3"/>
</dbReference>
<sequence>MGATNRPYDVDNAILRRMPARFYVPLPDTNSRAEILRVLLRDEPKSSKIDFERVAGRAGGMSGSDLKEVCRLAMLRGVKSAIAGGYSLYNEAARQIEEEDLINSIAKYRESTSSMKAPLFINEALD</sequence>
<accession>A0A0M3KEB9</accession>
<dbReference type="GO" id="GO:0005741">
    <property type="term" value="C:mitochondrial outer membrane"/>
    <property type="evidence" value="ECO:0007669"/>
    <property type="project" value="TreeGrafter"/>
</dbReference>
<dbReference type="GO" id="GO:0140570">
    <property type="term" value="P:extraction of mislocalized protein from mitochondrial outer membrane"/>
    <property type="evidence" value="ECO:0007669"/>
    <property type="project" value="TreeGrafter"/>
</dbReference>
<evidence type="ECO:0000256" key="2">
    <source>
        <dbReference type="ARBA" id="ARBA00022840"/>
    </source>
</evidence>
<dbReference type="Gene3D" id="3.40.50.300">
    <property type="entry name" value="P-loop containing nucleotide triphosphate hydrolases"/>
    <property type="match status" value="1"/>
</dbReference>
<dbReference type="InterPro" id="IPR027417">
    <property type="entry name" value="P-loop_NTPase"/>
</dbReference>
<dbReference type="PANTHER" id="PTHR45644">
    <property type="entry name" value="AAA ATPASE, PUTATIVE (AFU_ORTHOLOGUE AFUA_2G12920)-RELATED-RELATED"/>
    <property type="match status" value="1"/>
</dbReference>
<dbReference type="Gene3D" id="1.10.8.60">
    <property type="match status" value="1"/>
</dbReference>
<dbReference type="InterPro" id="IPR051701">
    <property type="entry name" value="Mito_OM_Translocase_MSP1"/>
</dbReference>
<evidence type="ECO:0000256" key="1">
    <source>
        <dbReference type="ARBA" id="ARBA00022741"/>
    </source>
</evidence>
<evidence type="ECO:0000259" key="3">
    <source>
        <dbReference type="Pfam" id="PF17862"/>
    </source>
</evidence>
<reference evidence="6" key="1">
    <citation type="submission" date="2017-02" db="UniProtKB">
        <authorList>
            <consortium name="WormBaseParasite"/>
        </authorList>
    </citation>
    <scope>IDENTIFICATION</scope>
</reference>
<keyword evidence="1" id="KW-0547">Nucleotide-binding</keyword>
<dbReference type="OrthoDB" id="10254455at2759"/>
<dbReference type="EMBL" id="UYRR01035977">
    <property type="protein sequence ID" value="VDK65957.1"/>
    <property type="molecule type" value="Genomic_DNA"/>
</dbReference>
<dbReference type="PANTHER" id="PTHR45644:SF3">
    <property type="entry name" value="FI08533P-RELATED"/>
    <property type="match status" value="1"/>
</dbReference>
<reference evidence="4 5" key="2">
    <citation type="submission" date="2018-11" db="EMBL/GenBank/DDBJ databases">
        <authorList>
            <consortium name="Pathogen Informatics"/>
        </authorList>
    </citation>
    <scope>NUCLEOTIDE SEQUENCE [LARGE SCALE GENOMIC DNA]</scope>
</reference>
<dbReference type="GO" id="GO:0005524">
    <property type="term" value="F:ATP binding"/>
    <property type="evidence" value="ECO:0007669"/>
    <property type="project" value="UniProtKB-KW"/>
</dbReference>